<evidence type="ECO:0000313" key="8">
    <source>
        <dbReference type="Proteomes" id="UP001229346"/>
    </source>
</evidence>
<keyword evidence="8" id="KW-1185">Reference proteome</keyword>
<dbReference type="InterPro" id="IPR016185">
    <property type="entry name" value="PreATP-grasp_dom_sf"/>
</dbReference>
<evidence type="ECO:0000256" key="2">
    <source>
        <dbReference type="ARBA" id="ARBA00022723"/>
    </source>
</evidence>
<dbReference type="SUPFAM" id="SSF56059">
    <property type="entry name" value="Glutathione synthetase ATP-binding domain-like"/>
    <property type="match status" value="1"/>
</dbReference>
<keyword evidence="2" id="KW-0479">Metal-binding</keyword>
<keyword evidence="3" id="KW-0547">Nucleotide-binding</keyword>
<sequence length="439" mass="49096">MHRVIPLSLTAAELFQGELADRIPYHMMYGKQYCLPSVTLYARDEFDELQAASMLVDRIYWKALRFAQRCLPDDFLTKQLGIHPSLVDTARIETPAHGLSRQDWIIGAEGMKCIENNTDTPTGVPEAAYLGNMVSGRYTPYRSATAGLRTAMQAAFGKLIGHYRKAGLDGMIACSSYDWHVEDKCNTEYVLEVIRELGYEAVYVPLDQLEIIPGDGLYGGGKRIDILYRLYPLEYLIHDTDADSGLPIGEALIELVAEGKLGLINPPQSAITQSKGFMALIWALYERNELSIDVLGHPLFESEELDAIRAYLLPTYFEKTVFLQQQVPFVAKGYWGREGKGTALYGVDGMLEVDEWGNQEDAEEAEETKQYYSRQPKVYQQRVPMEKTAVHTEAGLYDGYLLTGAYVIGGRFAGLLPRIGGIITGDMAYFCAAVVQQDE</sequence>
<dbReference type="Pfam" id="PF03738">
    <property type="entry name" value="GSP_synth"/>
    <property type="match status" value="1"/>
</dbReference>
<evidence type="ECO:0000313" key="7">
    <source>
        <dbReference type="EMBL" id="MDQ0111829.1"/>
    </source>
</evidence>
<keyword evidence="4" id="KW-0067">ATP-binding</keyword>
<feature type="domain" description="Glutathionylspermidine synthase pre-ATP-grasp-like" evidence="6">
    <location>
        <begin position="25"/>
        <end position="434"/>
    </location>
</feature>
<keyword evidence="5" id="KW-0460">Magnesium</keyword>
<comment type="caution">
    <text evidence="7">The sequence shown here is derived from an EMBL/GenBank/DDBJ whole genome shotgun (WGS) entry which is preliminary data.</text>
</comment>
<dbReference type="SUPFAM" id="SSF52440">
    <property type="entry name" value="PreATP-grasp domain"/>
    <property type="match status" value="1"/>
</dbReference>
<gene>
    <name evidence="7" type="ORF">J2T15_001262</name>
</gene>
<dbReference type="InterPro" id="IPR005494">
    <property type="entry name" value="GSPS_pre-ATP-grasp-like_dom"/>
</dbReference>
<evidence type="ECO:0000256" key="5">
    <source>
        <dbReference type="ARBA" id="ARBA00022842"/>
    </source>
</evidence>
<accession>A0ABT9TWT0</accession>
<organism evidence="7 8">
    <name type="scientific">Paenibacillus harenae</name>
    <dbReference type="NCBI Taxonomy" id="306543"/>
    <lineage>
        <taxon>Bacteria</taxon>
        <taxon>Bacillati</taxon>
        <taxon>Bacillota</taxon>
        <taxon>Bacilli</taxon>
        <taxon>Bacillales</taxon>
        <taxon>Paenibacillaceae</taxon>
        <taxon>Paenibacillus</taxon>
    </lineage>
</organism>
<keyword evidence="1" id="KW-0436">Ligase</keyword>
<evidence type="ECO:0000259" key="6">
    <source>
        <dbReference type="Pfam" id="PF03738"/>
    </source>
</evidence>
<dbReference type="EMBL" id="JAUSSU010000002">
    <property type="protein sequence ID" value="MDQ0111829.1"/>
    <property type="molecule type" value="Genomic_DNA"/>
</dbReference>
<protein>
    <submittedName>
        <fullName evidence="7">Glutathionylspermidine synthase</fullName>
    </submittedName>
</protein>
<evidence type="ECO:0000256" key="4">
    <source>
        <dbReference type="ARBA" id="ARBA00022840"/>
    </source>
</evidence>
<name>A0ABT9TWT0_PAEHA</name>
<reference evidence="7 8" key="1">
    <citation type="submission" date="2023-07" db="EMBL/GenBank/DDBJ databases">
        <title>Sorghum-associated microbial communities from plants grown in Nebraska, USA.</title>
        <authorList>
            <person name="Schachtman D."/>
        </authorList>
    </citation>
    <scope>NUCLEOTIDE SEQUENCE [LARGE SCALE GENOMIC DNA]</scope>
    <source>
        <strain evidence="7 8">CC482</strain>
    </source>
</reference>
<evidence type="ECO:0000256" key="3">
    <source>
        <dbReference type="ARBA" id="ARBA00022741"/>
    </source>
</evidence>
<dbReference type="Gene3D" id="3.30.1490.330">
    <property type="match status" value="1"/>
</dbReference>
<dbReference type="Proteomes" id="UP001229346">
    <property type="component" value="Unassembled WGS sequence"/>
</dbReference>
<proteinExistence type="predicted"/>
<evidence type="ECO:0000256" key="1">
    <source>
        <dbReference type="ARBA" id="ARBA00022598"/>
    </source>
</evidence>
<dbReference type="RefSeq" id="WP_307202083.1">
    <property type="nucleotide sequence ID" value="NZ_JAUSSU010000002.1"/>
</dbReference>